<keyword evidence="5 9" id="KW-0812">Transmembrane</keyword>
<reference evidence="11" key="1">
    <citation type="submission" date="2022-02" db="EMBL/GenBank/DDBJ databases">
        <title>Paenibacillus sp. MBLB1832 Whole Genome Shotgun Sequencing.</title>
        <authorList>
            <person name="Hwang C.Y."/>
            <person name="Cho E.-S."/>
            <person name="Seo M.-J."/>
        </authorList>
    </citation>
    <scope>NUCLEOTIDE SEQUENCE</scope>
    <source>
        <strain evidence="11">MBLB1832</strain>
    </source>
</reference>
<dbReference type="Pfam" id="PF03553">
    <property type="entry name" value="Na_H_antiporter"/>
    <property type="match status" value="1"/>
</dbReference>
<feature type="transmembrane region" description="Helical" evidence="9">
    <location>
        <begin position="131"/>
        <end position="157"/>
    </location>
</feature>
<dbReference type="GO" id="GO:0005886">
    <property type="term" value="C:plasma membrane"/>
    <property type="evidence" value="ECO:0007669"/>
    <property type="project" value="UniProtKB-SubCell"/>
</dbReference>
<keyword evidence="4" id="KW-1003">Cell membrane</keyword>
<evidence type="ECO:0000259" key="10">
    <source>
        <dbReference type="Pfam" id="PF03553"/>
    </source>
</evidence>
<evidence type="ECO:0000256" key="6">
    <source>
        <dbReference type="ARBA" id="ARBA00022989"/>
    </source>
</evidence>
<keyword evidence="12" id="KW-1185">Reference proteome</keyword>
<dbReference type="GO" id="GO:0015297">
    <property type="term" value="F:antiporter activity"/>
    <property type="evidence" value="ECO:0007669"/>
    <property type="project" value="UniProtKB-KW"/>
</dbReference>
<evidence type="ECO:0000256" key="7">
    <source>
        <dbReference type="ARBA" id="ARBA00023136"/>
    </source>
</evidence>
<evidence type="ECO:0000256" key="1">
    <source>
        <dbReference type="ARBA" id="ARBA00004651"/>
    </source>
</evidence>
<dbReference type="PANTHER" id="PTHR33451">
    <property type="entry name" value="MALATE-2H(+)/NA(+)-LACTATE ANTIPORTER"/>
    <property type="match status" value="1"/>
</dbReference>
<keyword evidence="3" id="KW-0050">Antiport</keyword>
<keyword evidence="6 9" id="KW-1133">Transmembrane helix</keyword>
<dbReference type="EMBL" id="CP130319">
    <property type="protein sequence ID" value="WNR44032.1"/>
    <property type="molecule type" value="Genomic_DNA"/>
</dbReference>
<evidence type="ECO:0000256" key="4">
    <source>
        <dbReference type="ARBA" id="ARBA00022475"/>
    </source>
</evidence>
<dbReference type="KEGG" id="proo:MJB10_23525"/>
<name>A0AA96RMB4_9BACL</name>
<evidence type="ECO:0000256" key="8">
    <source>
        <dbReference type="ARBA" id="ARBA00038435"/>
    </source>
</evidence>
<feature type="transmembrane region" description="Helical" evidence="9">
    <location>
        <begin position="423"/>
        <end position="444"/>
    </location>
</feature>
<feature type="transmembrane region" description="Helical" evidence="9">
    <location>
        <begin position="233"/>
        <end position="252"/>
    </location>
</feature>
<feature type="transmembrane region" description="Helical" evidence="9">
    <location>
        <begin position="185"/>
        <end position="204"/>
    </location>
</feature>
<feature type="transmembrane region" description="Helical" evidence="9">
    <location>
        <begin position="98"/>
        <end position="119"/>
    </location>
</feature>
<dbReference type="AlphaFoldDB" id="A0AA96RMB4"/>
<accession>A0AA96RMB4</accession>
<dbReference type="InterPro" id="IPR052180">
    <property type="entry name" value="NhaC_Na-H+_Antiporter"/>
</dbReference>
<sequence length="452" mass="48492">MSFSPFHLSLTILTTVLGLSAAYLLRVPLAIGFAGGLGVLVVITLRQGVPVRILVQSMVTGMLHTKEVMYILLLVGLLIPAWTASGTIPFLIDTGLKLLNPAYFVSFSFVFAAGISMILGTSTGTLSAVGIPLVGMGALLHIPLPLVAGALVSGAFVGDRTSPFSSANQLVAASTGMTVPSQFRFLLPTTLLAFATALTFFVVADVNGNWKNAASLGHASNDSLLPVEYASQFHYSLWLWLPVAVLFGTILLRFKTRYGFLLSIGISIVLGTLIQGVDAHQWLHGLWYGYASEQLPSLHSKGVSSMIGLIILIALAGAYNGILEETSAMQPYMSRLFGNTSSQRSATVRTSLFGLALALLACTQTLPIMMTGRNLLPLWEQKFPRGHLSRVVADAPLIFSAMVPWNLLAILCGTILGVPVERYAVFAVFLWTLPLYTWIVSYVVDINAAETI</sequence>
<gene>
    <name evidence="11" type="ORF">MJB10_23525</name>
</gene>
<evidence type="ECO:0000313" key="11">
    <source>
        <dbReference type="EMBL" id="WNR44032.1"/>
    </source>
</evidence>
<evidence type="ECO:0000256" key="2">
    <source>
        <dbReference type="ARBA" id="ARBA00022448"/>
    </source>
</evidence>
<evidence type="ECO:0000256" key="3">
    <source>
        <dbReference type="ARBA" id="ARBA00022449"/>
    </source>
</evidence>
<feature type="transmembrane region" description="Helical" evidence="9">
    <location>
        <begin position="396"/>
        <end position="416"/>
    </location>
</feature>
<keyword evidence="2" id="KW-0813">Transport</keyword>
<dbReference type="PANTHER" id="PTHR33451:SF3">
    <property type="entry name" value="MALATE-2H(+)_NA(+)-LACTATE ANTIPORTER"/>
    <property type="match status" value="1"/>
</dbReference>
<proteinExistence type="inferred from homology"/>
<feature type="transmembrane region" description="Helical" evidence="9">
    <location>
        <begin position="259"/>
        <end position="283"/>
    </location>
</feature>
<feature type="transmembrane region" description="Helical" evidence="9">
    <location>
        <begin position="30"/>
        <end position="49"/>
    </location>
</feature>
<protein>
    <submittedName>
        <fullName evidence="11">Na+/H+ antiporter NhaC family protein</fullName>
    </submittedName>
</protein>
<feature type="domain" description="Na+/H+ antiporter NhaC-like C-terminal" evidence="10">
    <location>
        <begin position="186"/>
        <end position="439"/>
    </location>
</feature>
<evidence type="ECO:0000256" key="9">
    <source>
        <dbReference type="SAM" id="Phobius"/>
    </source>
</evidence>
<keyword evidence="7 9" id="KW-0472">Membrane</keyword>
<dbReference type="Proteomes" id="UP001304650">
    <property type="component" value="Chromosome"/>
</dbReference>
<comment type="subcellular location">
    <subcellularLocation>
        <location evidence="1">Cell membrane</location>
        <topology evidence="1">Multi-pass membrane protein</topology>
    </subcellularLocation>
</comment>
<evidence type="ECO:0000313" key="12">
    <source>
        <dbReference type="Proteomes" id="UP001304650"/>
    </source>
</evidence>
<feature type="transmembrane region" description="Helical" evidence="9">
    <location>
        <begin position="352"/>
        <end position="376"/>
    </location>
</feature>
<comment type="similarity">
    <text evidence="8">Belongs to the NhaC Na(+)/H(+) (TC 2.A.35) antiporter family.</text>
</comment>
<evidence type="ECO:0000256" key="5">
    <source>
        <dbReference type="ARBA" id="ARBA00022692"/>
    </source>
</evidence>
<organism evidence="11 12">
    <name type="scientific">Paenibacillus roseopurpureus</name>
    <dbReference type="NCBI Taxonomy" id="2918901"/>
    <lineage>
        <taxon>Bacteria</taxon>
        <taxon>Bacillati</taxon>
        <taxon>Bacillota</taxon>
        <taxon>Bacilli</taxon>
        <taxon>Bacillales</taxon>
        <taxon>Paenibacillaceae</taxon>
        <taxon>Paenibacillus</taxon>
    </lineage>
</organism>
<dbReference type="InterPro" id="IPR018461">
    <property type="entry name" value="Na/H_Antiport_NhaC-like_C"/>
</dbReference>
<feature type="transmembrane region" description="Helical" evidence="9">
    <location>
        <begin position="303"/>
        <end position="323"/>
    </location>
</feature>
<feature type="transmembrane region" description="Helical" evidence="9">
    <location>
        <begin position="6"/>
        <end position="25"/>
    </location>
</feature>
<dbReference type="RefSeq" id="WP_314799207.1">
    <property type="nucleotide sequence ID" value="NZ_CP130319.1"/>
</dbReference>
<feature type="transmembrane region" description="Helical" evidence="9">
    <location>
        <begin position="69"/>
        <end position="91"/>
    </location>
</feature>